<proteinExistence type="predicted"/>
<evidence type="ECO:0000313" key="2">
    <source>
        <dbReference type="EMBL" id="GJS90350.1"/>
    </source>
</evidence>
<reference evidence="2" key="1">
    <citation type="journal article" date="2022" name="Int. J. Mol. Sci.">
        <title>Draft Genome of Tanacetum Coccineum: Genomic Comparison of Closely Related Tanacetum-Family Plants.</title>
        <authorList>
            <person name="Yamashiro T."/>
            <person name="Shiraishi A."/>
            <person name="Nakayama K."/>
            <person name="Satake H."/>
        </authorList>
    </citation>
    <scope>NUCLEOTIDE SEQUENCE</scope>
</reference>
<reference evidence="2" key="2">
    <citation type="submission" date="2022-01" db="EMBL/GenBank/DDBJ databases">
        <authorList>
            <person name="Yamashiro T."/>
            <person name="Shiraishi A."/>
            <person name="Satake H."/>
            <person name="Nakayama K."/>
        </authorList>
    </citation>
    <scope>NUCLEOTIDE SEQUENCE</scope>
</reference>
<evidence type="ECO:0000313" key="3">
    <source>
        <dbReference type="Proteomes" id="UP001151760"/>
    </source>
</evidence>
<sequence length="139" mass="16223">MIPQTTAISNIKLLILKKEEYDIWAMEMEHYLEYIDNEVWKFTDAERKFKPWLKKYMKNDEKLKSIGEEDESLSCSKEDSMGKPSYSRFTKTNDFKGVPPPLSGDYTPKPQEEIDDSLYVYGKKGPQKPEISVSDDKPL</sequence>
<feature type="region of interest" description="Disordered" evidence="1">
    <location>
        <begin position="66"/>
        <end position="139"/>
    </location>
</feature>
<dbReference type="Proteomes" id="UP001151760">
    <property type="component" value="Unassembled WGS sequence"/>
</dbReference>
<dbReference type="EMBL" id="BQNB010011420">
    <property type="protein sequence ID" value="GJS90350.1"/>
    <property type="molecule type" value="Genomic_DNA"/>
</dbReference>
<keyword evidence="3" id="KW-1185">Reference proteome</keyword>
<protein>
    <submittedName>
        <fullName evidence="2">Uncharacterized protein</fullName>
    </submittedName>
</protein>
<comment type="caution">
    <text evidence="2">The sequence shown here is derived from an EMBL/GenBank/DDBJ whole genome shotgun (WGS) entry which is preliminary data.</text>
</comment>
<name>A0ABQ4ZK96_9ASTR</name>
<organism evidence="2 3">
    <name type="scientific">Tanacetum coccineum</name>
    <dbReference type="NCBI Taxonomy" id="301880"/>
    <lineage>
        <taxon>Eukaryota</taxon>
        <taxon>Viridiplantae</taxon>
        <taxon>Streptophyta</taxon>
        <taxon>Embryophyta</taxon>
        <taxon>Tracheophyta</taxon>
        <taxon>Spermatophyta</taxon>
        <taxon>Magnoliopsida</taxon>
        <taxon>eudicotyledons</taxon>
        <taxon>Gunneridae</taxon>
        <taxon>Pentapetalae</taxon>
        <taxon>asterids</taxon>
        <taxon>campanulids</taxon>
        <taxon>Asterales</taxon>
        <taxon>Asteraceae</taxon>
        <taxon>Asteroideae</taxon>
        <taxon>Anthemideae</taxon>
        <taxon>Anthemidinae</taxon>
        <taxon>Tanacetum</taxon>
    </lineage>
</organism>
<evidence type="ECO:0000256" key="1">
    <source>
        <dbReference type="SAM" id="MobiDB-lite"/>
    </source>
</evidence>
<accession>A0ABQ4ZK96</accession>
<gene>
    <name evidence="2" type="ORF">Tco_0772986</name>
</gene>